<protein>
    <recommendedName>
        <fullName evidence="5">DUF262 domain-containing protein</fullName>
    </recommendedName>
</protein>
<organism evidence="3 4">
    <name type="scientific">Flavobacterium arsenatis</name>
    <dbReference type="NCBI Taxonomy" id="1484332"/>
    <lineage>
        <taxon>Bacteria</taxon>
        <taxon>Pseudomonadati</taxon>
        <taxon>Bacteroidota</taxon>
        <taxon>Flavobacteriia</taxon>
        <taxon>Flavobacteriales</taxon>
        <taxon>Flavobacteriaceae</taxon>
        <taxon>Flavobacterium</taxon>
    </lineage>
</organism>
<keyword evidence="4" id="KW-1185">Reference proteome</keyword>
<dbReference type="InterPro" id="IPR004919">
    <property type="entry name" value="GmrSD_N"/>
</dbReference>
<accession>A0ABU1TUW8</accession>
<evidence type="ECO:0000313" key="4">
    <source>
        <dbReference type="Proteomes" id="UP001255185"/>
    </source>
</evidence>
<name>A0ABU1TUW8_9FLAO</name>
<dbReference type="PANTHER" id="PTHR35149:SF1">
    <property type="entry name" value="DUF5655 DOMAIN-CONTAINING PROTEIN"/>
    <property type="match status" value="1"/>
</dbReference>
<dbReference type="PANTHER" id="PTHR35149">
    <property type="entry name" value="SLL5132 PROTEIN"/>
    <property type="match status" value="1"/>
</dbReference>
<dbReference type="RefSeq" id="WP_310028936.1">
    <property type="nucleotide sequence ID" value="NZ_JAVDVI010000028.1"/>
</dbReference>
<evidence type="ECO:0000259" key="2">
    <source>
        <dbReference type="Pfam" id="PF07510"/>
    </source>
</evidence>
<dbReference type="Proteomes" id="UP001255185">
    <property type="component" value="Unassembled WGS sequence"/>
</dbReference>
<evidence type="ECO:0000313" key="3">
    <source>
        <dbReference type="EMBL" id="MDR6969655.1"/>
    </source>
</evidence>
<dbReference type="InterPro" id="IPR011089">
    <property type="entry name" value="GmrSD_C"/>
</dbReference>
<dbReference type="Pfam" id="PF07510">
    <property type="entry name" value="GmrSD_C"/>
    <property type="match status" value="1"/>
</dbReference>
<feature type="domain" description="GmrSD restriction endonucleases C-terminal" evidence="2">
    <location>
        <begin position="520"/>
        <end position="625"/>
    </location>
</feature>
<evidence type="ECO:0000259" key="1">
    <source>
        <dbReference type="Pfam" id="PF03235"/>
    </source>
</evidence>
<feature type="domain" description="GmrSD restriction endonucleases N-terminal" evidence="1">
    <location>
        <begin position="10"/>
        <end position="214"/>
    </location>
</feature>
<evidence type="ECO:0008006" key="5">
    <source>
        <dbReference type="Google" id="ProtNLM"/>
    </source>
</evidence>
<gene>
    <name evidence="3" type="ORF">J2X31_003689</name>
</gene>
<dbReference type="Pfam" id="PF03235">
    <property type="entry name" value="GmrSD_N"/>
    <property type="match status" value="1"/>
</dbReference>
<sequence>MPNNLTPLNISELLNGNSHYSIPIYQRNYAWGEKEITQLIQDISDYAEKNSNKDYYIGTLVVYERKDEVKNLIYETIDGQQRLTTLTILLSTLKNNKSKLNFTNDISWFKLNLAFDSRIKSTETLQNVYDGYVSNHNFNTEIKSAYEDCLKILERVIKDKKNLTIQQFCDYLFQKVLILRVPVPADTDLNHYFEIMNSRGEQLEKHEVLKAKLLEIISTNDAETKTFNQVWEACSNMEKYVQYGFTVPERNQIFGNNDWNKLEIKSFDDLTAKLNNNQISDNQKLSAFDILKGQKTFQNKNEQDNENPDRFNSVINFPNFLLHVLRVQLKTDIPLDDKRLLDTFEDTLKNETDKANFVKTFAFNLLKCKFLFDNYVIKREFLNGTDNWSLKRLKWYNGNKVSYVNSFGVDELNDDANNKTILMLLAMFHVSTPTLVYKHWLNATLKYSFENFGQMESDKYTTYLKTLAKSFLFDRFLANSPKDYFEIIYTNLGITKNTEDDLDISKLDQGTSVENFVFNYLDFLLWQDQNDDNFKFTFRSSVEHYYPQNPLEGLEPLGQTNVDKFGNLCLISNNTNSRLWNLPPDGKKSYFLNTNTYESLKQKIMLREPKWTLTDIEKHGNEMTNKLIGK</sequence>
<reference evidence="3 4" key="1">
    <citation type="submission" date="2023-07" db="EMBL/GenBank/DDBJ databases">
        <title>Sorghum-associated microbial communities from plants grown in Nebraska, USA.</title>
        <authorList>
            <person name="Schachtman D."/>
        </authorList>
    </citation>
    <scope>NUCLEOTIDE SEQUENCE [LARGE SCALE GENOMIC DNA]</scope>
    <source>
        <strain evidence="3 4">3773</strain>
    </source>
</reference>
<dbReference type="EMBL" id="JAVDVI010000028">
    <property type="protein sequence ID" value="MDR6969655.1"/>
    <property type="molecule type" value="Genomic_DNA"/>
</dbReference>
<comment type="caution">
    <text evidence="3">The sequence shown here is derived from an EMBL/GenBank/DDBJ whole genome shotgun (WGS) entry which is preliminary data.</text>
</comment>
<proteinExistence type="predicted"/>